<dbReference type="PRINTS" id="PR00149">
    <property type="entry name" value="FUMRATELYASE"/>
</dbReference>
<dbReference type="InterPro" id="IPR019468">
    <property type="entry name" value="AdenyloSucc_lyase_C"/>
</dbReference>
<dbReference type="GO" id="GO:0016829">
    <property type="term" value="F:lyase activity"/>
    <property type="evidence" value="ECO:0007669"/>
    <property type="project" value="UniProtKB-KW"/>
</dbReference>
<dbReference type="InterPro" id="IPR020557">
    <property type="entry name" value="Fumarate_lyase_CS"/>
</dbReference>
<evidence type="ECO:0000256" key="9">
    <source>
        <dbReference type="ARBA" id="ARBA00049115"/>
    </source>
</evidence>
<feature type="domain" description="Adenylosuccinate lyase C-terminal" evidence="12">
    <location>
        <begin position="349"/>
        <end position="430"/>
    </location>
</feature>
<evidence type="ECO:0000313" key="13">
    <source>
        <dbReference type="EMBL" id="MCF4141994.1"/>
    </source>
</evidence>
<dbReference type="InterPro" id="IPR024083">
    <property type="entry name" value="Fumarase/histidase_N"/>
</dbReference>
<dbReference type="SMART" id="SM00998">
    <property type="entry name" value="ADSL_C"/>
    <property type="match status" value="1"/>
</dbReference>
<evidence type="ECO:0000256" key="11">
    <source>
        <dbReference type="RuleBase" id="RU361172"/>
    </source>
</evidence>
<evidence type="ECO:0000313" key="14">
    <source>
        <dbReference type="Proteomes" id="UP001200430"/>
    </source>
</evidence>
<evidence type="ECO:0000256" key="7">
    <source>
        <dbReference type="ARBA" id="ARBA00024477"/>
    </source>
</evidence>
<dbReference type="Gene3D" id="1.10.40.30">
    <property type="entry name" value="Fumarase/aspartase (C-terminal domain)"/>
    <property type="match status" value="1"/>
</dbReference>
<dbReference type="InterPro" id="IPR004769">
    <property type="entry name" value="Pur_lyase"/>
</dbReference>
<evidence type="ECO:0000256" key="6">
    <source>
        <dbReference type="ARBA" id="ARBA00023239"/>
    </source>
</evidence>
<comment type="pathway">
    <text evidence="2 11">Purine metabolism; AMP biosynthesis via de novo pathway; AMP from IMP: step 2/2.</text>
</comment>
<sequence length="433" mass="49345">MIGRYETEDMRGIWSLENQYRSWMEVELAVCKAWCDLGVIPKDALKEIETKSDFDVDRIAAIEAEVHHDVIAFVTDMASQVGPSGRYIHLGLTSSDVLDTASALRLRQALDIVVKQLDSLCDAVWKLADGHRHTPCVGRSHGIHAEPTTFGLKVLNWYSELMRDRERLISARENIGYGKLSGAVGTFAHSSPEFEEKVCASLDLKADPVSTQVVQRDRHAQVSYALSSLGCAMERISTEIRHLQRTEVLEVLEPFGSKQKGSSAMPHKKNPILCERITGMSRLLRSYHLAALENVALWHERDISHSSVERIAWPDSFHLVHYMEKLLQRVVVGLTVKADNMRRNLDLTKGLVFSQRVLLQLVERFGLSREDAYSVVQSNAMRCWDGEGDFIDLLWEDERINGALEREELEELFSEEYYFRHVDSVFDRFPNRG</sequence>
<dbReference type="NCBIfam" id="TIGR00928">
    <property type="entry name" value="purB"/>
    <property type="match status" value="1"/>
</dbReference>
<evidence type="ECO:0000256" key="4">
    <source>
        <dbReference type="ARBA" id="ARBA00012339"/>
    </source>
</evidence>
<comment type="pathway">
    <text evidence="1 11">Purine metabolism; IMP biosynthesis via de novo pathway; 5-amino-1-(5-phospho-D-ribosyl)imidazole-4-carboxamide from 5-amino-1-(5-phospho-D-ribosyl)imidazole-4-carboxylate: step 2/2.</text>
</comment>
<dbReference type="Gene3D" id="1.20.200.10">
    <property type="entry name" value="Fumarase/aspartase (Central domain)"/>
    <property type="match status" value="1"/>
</dbReference>
<dbReference type="Pfam" id="PF00206">
    <property type="entry name" value="Lyase_1"/>
    <property type="match status" value="1"/>
</dbReference>
<comment type="catalytic activity">
    <reaction evidence="9">
        <text>N(6)-(1,2-dicarboxyethyl)-AMP = fumarate + AMP</text>
        <dbReference type="Rhea" id="RHEA:16853"/>
        <dbReference type="ChEBI" id="CHEBI:29806"/>
        <dbReference type="ChEBI" id="CHEBI:57567"/>
        <dbReference type="ChEBI" id="CHEBI:456215"/>
        <dbReference type="EC" id="4.3.2.2"/>
    </reaction>
    <physiologicalReaction direction="left-to-right" evidence="9">
        <dbReference type="Rhea" id="RHEA:16854"/>
    </physiologicalReaction>
</comment>
<dbReference type="PRINTS" id="PR00145">
    <property type="entry name" value="ARGSUCLYASE"/>
</dbReference>
<keyword evidence="14" id="KW-1185">Reference proteome</keyword>
<dbReference type="PANTHER" id="PTHR43172:SF1">
    <property type="entry name" value="ADENYLOSUCCINATE LYASE"/>
    <property type="match status" value="1"/>
</dbReference>
<accession>A0ABS9ELA8</accession>
<dbReference type="EMBL" id="JAKGUD010000003">
    <property type="protein sequence ID" value="MCF4141994.1"/>
    <property type="molecule type" value="Genomic_DNA"/>
</dbReference>
<evidence type="ECO:0000256" key="1">
    <source>
        <dbReference type="ARBA" id="ARBA00004706"/>
    </source>
</evidence>
<evidence type="ECO:0000256" key="8">
    <source>
        <dbReference type="ARBA" id="ARBA00030717"/>
    </source>
</evidence>
<evidence type="ECO:0000256" key="3">
    <source>
        <dbReference type="ARBA" id="ARBA00008273"/>
    </source>
</evidence>
<dbReference type="InterPro" id="IPR022761">
    <property type="entry name" value="Fumarate_lyase_N"/>
</dbReference>
<dbReference type="InterPro" id="IPR008948">
    <property type="entry name" value="L-Aspartase-like"/>
</dbReference>
<evidence type="ECO:0000256" key="10">
    <source>
        <dbReference type="NCBIfam" id="TIGR00928"/>
    </source>
</evidence>
<proteinExistence type="inferred from homology"/>
<name>A0ABS9ELA8_9BACT</name>
<keyword evidence="11" id="KW-0658">Purine biosynthesis</keyword>
<keyword evidence="6 11" id="KW-0456">Lyase</keyword>
<dbReference type="PANTHER" id="PTHR43172">
    <property type="entry name" value="ADENYLOSUCCINATE LYASE"/>
    <property type="match status" value="1"/>
</dbReference>
<comment type="catalytic activity">
    <reaction evidence="7">
        <text>(2S)-2-[5-amino-1-(5-phospho-beta-D-ribosyl)imidazole-4-carboxamido]succinate = 5-amino-1-(5-phospho-beta-D-ribosyl)imidazole-4-carboxamide + fumarate</text>
        <dbReference type="Rhea" id="RHEA:23920"/>
        <dbReference type="ChEBI" id="CHEBI:29806"/>
        <dbReference type="ChEBI" id="CHEBI:58443"/>
        <dbReference type="ChEBI" id="CHEBI:58475"/>
        <dbReference type="EC" id="4.3.2.2"/>
    </reaction>
    <physiologicalReaction direction="left-to-right" evidence="7">
        <dbReference type="Rhea" id="RHEA:23921"/>
    </physiologicalReaction>
</comment>
<organism evidence="13 14">
    <name type="scientific">Dethiosulfovibrio marinus</name>
    <dbReference type="NCBI Taxonomy" id="133532"/>
    <lineage>
        <taxon>Bacteria</taxon>
        <taxon>Thermotogati</taxon>
        <taxon>Synergistota</taxon>
        <taxon>Synergistia</taxon>
        <taxon>Synergistales</taxon>
        <taxon>Dethiosulfovibrionaceae</taxon>
        <taxon>Dethiosulfovibrio</taxon>
    </lineage>
</organism>
<dbReference type="Gene3D" id="1.10.275.10">
    <property type="entry name" value="Fumarase/aspartase (N-terminal domain)"/>
    <property type="match status" value="1"/>
</dbReference>
<comment type="similarity">
    <text evidence="3 11">Belongs to the lyase 1 family. Adenylosuccinate lyase subfamily.</text>
</comment>
<gene>
    <name evidence="13" type="primary">purB</name>
    <name evidence="13" type="ORF">L2W38_04085</name>
</gene>
<dbReference type="EC" id="4.3.2.2" evidence="4 10"/>
<dbReference type="Pfam" id="PF10397">
    <property type="entry name" value="ADSL_C"/>
    <property type="match status" value="1"/>
</dbReference>
<dbReference type="PROSITE" id="PS00163">
    <property type="entry name" value="FUMARATE_LYASES"/>
    <property type="match status" value="1"/>
</dbReference>
<comment type="caution">
    <text evidence="13">The sequence shown here is derived from an EMBL/GenBank/DDBJ whole genome shotgun (WGS) entry which is preliminary data.</text>
</comment>
<dbReference type="CDD" id="cd01360">
    <property type="entry name" value="Adenylsuccinate_lyase_1"/>
    <property type="match status" value="1"/>
</dbReference>
<dbReference type="InterPro" id="IPR000362">
    <property type="entry name" value="Fumarate_lyase_fam"/>
</dbReference>
<evidence type="ECO:0000259" key="12">
    <source>
        <dbReference type="SMART" id="SM00998"/>
    </source>
</evidence>
<dbReference type="SUPFAM" id="SSF48557">
    <property type="entry name" value="L-aspartase-like"/>
    <property type="match status" value="1"/>
</dbReference>
<evidence type="ECO:0000256" key="5">
    <source>
        <dbReference type="ARBA" id="ARBA00017058"/>
    </source>
</evidence>
<reference evidence="13 14" key="1">
    <citation type="submission" date="2022-01" db="EMBL/GenBank/DDBJ databases">
        <title>Dethiosulfovibrio faecalis sp. nov., a novel proteolytic, non-sulfur-reducing bacterium isolated from a marine aquaculture solid waste bioreactor.</title>
        <authorList>
            <person name="Grabowski S."/>
            <person name="Apolinario E."/>
            <person name="Schneider N."/>
            <person name="Marshall C.W."/>
            <person name="Sowers K.R."/>
        </authorList>
    </citation>
    <scope>NUCLEOTIDE SEQUENCE [LARGE SCALE GENOMIC DNA]</scope>
    <source>
        <strain evidence="13 14">DSM 12537</strain>
    </source>
</reference>
<protein>
    <recommendedName>
        <fullName evidence="5 10">Adenylosuccinate lyase</fullName>
        <shortName evidence="11">ASL</shortName>
        <ecNumber evidence="4 10">4.3.2.2</ecNumber>
    </recommendedName>
    <alternativeName>
        <fullName evidence="8 11">Adenylosuccinase</fullName>
    </alternativeName>
</protein>
<evidence type="ECO:0000256" key="2">
    <source>
        <dbReference type="ARBA" id="ARBA00004734"/>
    </source>
</evidence>
<dbReference type="RefSeq" id="WP_236098752.1">
    <property type="nucleotide sequence ID" value="NZ_JAKGUD010000003.1"/>
</dbReference>
<dbReference type="Proteomes" id="UP001200430">
    <property type="component" value="Unassembled WGS sequence"/>
</dbReference>